<dbReference type="PANTHER" id="PTHR33925:SF2">
    <property type="entry name" value="PLASTID DIVISION PROTEIN CDP1, CHLOROPLASTIC"/>
    <property type="match status" value="1"/>
</dbReference>
<accession>A0A7J7MER3</accession>
<gene>
    <name evidence="2" type="ORF">GIB67_003490</name>
</gene>
<proteinExistence type="predicted"/>
<dbReference type="GO" id="GO:0009706">
    <property type="term" value="C:chloroplast inner membrane"/>
    <property type="evidence" value="ECO:0007669"/>
    <property type="project" value="TreeGrafter"/>
</dbReference>
<evidence type="ECO:0000313" key="2">
    <source>
        <dbReference type="EMBL" id="KAF6153300.1"/>
    </source>
</evidence>
<comment type="caution">
    <text evidence="2">The sequence shown here is derived from an EMBL/GenBank/DDBJ whole genome shotgun (WGS) entry which is preliminary data.</text>
</comment>
<organism evidence="2 3">
    <name type="scientific">Kingdonia uniflora</name>
    <dbReference type="NCBI Taxonomy" id="39325"/>
    <lineage>
        <taxon>Eukaryota</taxon>
        <taxon>Viridiplantae</taxon>
        <taxon>Streptophyta</taxon>
        <taxon>Embryophyta</taxon>
        <taxon>Tracheophyta</taxon>
        <taxon>Spermatophyta</taxon>
        <taxon>Magnoliopsida</taxon>
        <taxon>Ranunculales</taxon>
        <taxon>Circaeasteraceae</taxon>
        <taxon>Kingdonia</taxon>
    </lineage>
</organism>
<evidence type="ECO:0000259" key="1">
    <source>
        <dbReference type="Pfam" id="PF13355"/>
    </source>
</evidence>
<dbReference type="InterPro" id="IPR044685">
    <property type="entry name" value="CPD1-like"/>
</dbReference>
<dbReference type="Proteomes" id="UP000541444">
    <property type="component" value="Unassembled WGS sequence"/>
</dbReference>
<dbReference type="GO" id="GO:0010020">
    <property type="term" value="P:chloroplast fission"/>
    <property type="evidence" value="ECO:0007669"/>
    <property type="project" value="TreeGrafter"/>
</dbReference>
<evidence type="ECO:0000313" key="3">
    <source>
        <dbReference type="Proteomes" id="UP000541444"/>
    </source>
</evidence>
<name>A0A7J7MER3_9MAGN</name>
<feature type="domain" description="Plastid division protein CDP1-like IMS" evidence="1">
    <location>
        <begin position="17"/>
        <end position="54"/>
    </location>
</feature>
<dbReference type="Pfam" id="PF13355">
    <property type="entry name" value="ARC6-like_IMS"/>
    <property type="match status" value="1"/>
</dbReference>
<dbReference type="EMBL" id="JACGCM010001564">
    <property type="protein sequence ID" value="KAF6153300.1"/>
    <property type="molecule type" value="Genomic_DNA"/>
</dbReference>
<dbReference type="PANTHER" id="PTHR33925">
    <property type="entry name" value="PLASTID DIVISION PROTEIN CDP1, CHLOROPLASTIC-RELATED"/>
    <property type="match status" value="1"/>
</dbReference>
<reference evidence="2 3" key="1">
    <citation type="journal article" date="2020" name="IScience">
        <title>Genome Sequencing of the Endangered Kingdonia uniflora (Circaeasteraceae, Ranunculales) Reveals Potential Mechanisms of Evolutionary Specialization.</title>
        <authorList>
            <person name="Sun Y."/>
            <person name="Deng T."/>
            <person name="Zhang A."/>
            <person name="Moore M.J."/>
            <person name="Landis J.B."/>
            <person name="Lin N."/>
            <person name="Zhang H."/>
            <person name="Zhang X."/>
            <person name="Huang J."/>
            <person name="Zhang X."/>
            <person name="Sun H."/>
            <person name="Wang H."/>
        </authorList>
    </citation>
    <scope>NUCLEOTIDE SEQUENCE [LARGE SCALE GENOMIC DNA]</scope>
    <source>
        <strain evidence="2">TB1705</strain>
        <tissue evidence="2">Leaf</tissue>
    </source>
</reference>
<dbReference type="AlphaFoldDB" id="A0A7J7MER3"/>
<keyword evidence="3" id="KW-1185">Reference proteome</keyword>
<protein>
    <recommendedName>
        <fullName evidence="1">Plastid division protein CDP1-like IMS domain-containing protein</fullName>
    </recommendedName>
</protein>
<dbReference type="InterPro" id="IPR025344">
    <property type="entry name" value="CDP1-like_IMS"/>
</dbReference>
<sequence>MLPGEVLDKRPFPVEEAEALVKQWQAIKAEALGPDHQLQSLSEVLSESMLTQVIVHNNLMISLALIFD</sequence>